<dbReference type="Proteomes" id="UP001060215">
    <property type="component" value="Chromosome 6"/>
</dbReference>
<dbReference type="EMBL" id="CM045763">
    <property type="protein sequence ID" value="KAI8022143.1"/>
    <property type="molecule type" value="Genomic_DNA"/>
</dbReference>
<organism evidence="1 2">
    <name type="scientific">Camellia lanceoleosa</name>
    <dbReference type="NCBI Taxonomy" id="1840588"/>
    <lineage>
        <taxon>Eukaryota</taxon>
        <taxon>Viridiplantae</taxon>
        <taxon>Streptophyta</taxon>
        <taxon>Embryophyta</taxon>
        <taxon>Tracheophyta</taxon>
        <taxon>Spermatophyta</taxon>
        <taxon>Magnoliopsida</taxon>
        <taxon>eudicotyledons</taxon>
        <taxon>Gunneridae</taxon>
        <taxon>Pentapetalae</taxon>
        <taxon>asterids</taxon>
        <taxon>Ericales</taxon>
        <taxon>Theaceae</taxon>
        <taxon>Camellia</taxon>
    </lineage>
</organism>
<comment type="caution">
    <text evidence="1">The sequence shown here is derived from an EMBL/GenBank/DDBJ whole genome shotgun (WGS) entry which is preliminary data.</text>
</comment>
<sequence length="453" mass="51633">MAGIAILAATAVLKQAILVLGNLVVQEGCRMSKLKEDMEWIENEMSYIQAYLEDVDDANGEQSESRVKATLQTNIRVLAFDVEDLVETYFLRIGSLHERTGCLGSCLKSATCVLCHGFAIHNFVVEIEAIRRRVENIPRVRNAYGTNNTTNNSGRNIWEERRHFLHRDEPIVVGFDEHIKTLMARVIDPDLKRHVVSIVGMPGLGKTTLAKKVFDSVVNDDDYNFHHRFQCSAKMVRKCSFHKNGVSLPNLQTLYVVPRQVLKAKWLGNFPNLRKLGISYVTEPIIEALSNEAPVSNKLENLRLWNILGDSEVNLTKLNLSRYEILRKLHLQIYMKRLPEHGKLPPNLIKLTLVCTFLDKDPLVTLKDLPKLKILKLGFKSYKGRKMVCSGGSNKFPQLEVLEIVMLSLNELVVEVDAMPRLNKLRYDFIRVLTIPKRILNITIARRKGGSRR</sequence>
<protein>
    <submittedName>
        <fullName evidence="1">Disease resistance protein RPP13</fullName>
    </submittedName>
</protein>
<evidence type="ECO:0000313" key="2">
    <source>
        <dbReference type="Proteomes" id="UP001060215"/>
    </source>
</evidence>
<gene>
    <name evidence="1" type="ORF">LOK49_LG03G01379</name>
</gene>
<name>A0ACC0I9B4_9ERIC</name>
<accession>A0ACC0I9B4</accession>
<reference evidence="1 2" key="1">
    <citation type="journal article" date="2022" name="Plant J.">
        <title>Chromosome-level genome of Camellia lanceoleosa provides a valuable resource for understanding genome evolution and self-incompatibility.</title>
        <authorList>
            <person name="Gong W."/>
            <person name="Xiao S."/>
            <person name="Wang L."/>
            <person name="Liao Z."/>
            <person name="Chang Y."/>
            <person name="Mo W."/>
            <person name="Hu G."/>
            <person name="Li W."/>
            <person name="Zhao G."/>
            <person name="Zhu H."/>
            <person name="Hu X."/>
            <person name="Ji K."/>
            <person name="Xiang X."/>
            <person name="Song Q."/>
            <person name="Yuan D."/>
            <person name="Jin S."/>
            <person name="Zhang L."/>
        </authorList>
    </citation>
    <scope>NUCLEOTIDE SEQUENCE [LARGE SCALE GENOMIC DNA]</scope>
    <source>
        <strain evidence="1">SQ_2022a</strain>
    </source>
</reference>
<proteinExistence type="predicted"/>
<keyword evidence="2" id="KW-1185">Reference proteome</keyword>
<evidence type="ECO:0000313" key="1">
    <source>
        <dbReference type="EMBL" id="KAI8022143.1"/>
    </source>
</evidence>